<dbReference type="InterPro" id="IPR050229">
    <property type="entry name" value="GlpE_sulfurtransferase"/>
</dbReference>
<dbReference type="Gene3D" id="3.40.250.10">
    <property type="entry name" value="Rhodanese-like domain"/>
    <property type="match status" value="1"/>
</dbReference>
<dbReference type="Pfam" id="PF00581">
    <property type="entry name" value="Rhodanese"/>
    <property type="match status" value="1"/>
</dbReference>
<name>A0A1E5GJH9_9ENTE</name>
<evidence type="ECO:0000313" key="2">
    <source>
        <dbReference type="EMBL" id="OEG12400.1"/>
    </source>
</evidence>
<keyword evidence="3" id="KW-1185">Reference proteome</keyword>
<accession>A0A1E5GJH9</accession>
<dbReference type="Proteomes" id="UP000095094">
    <property type="component" value="Unassembled WGS sequence"/>
</dbReference>
<feature type="domain" description="Rhodanese" evidence="1">
    <location>
        <begin position="15"/>
        <end position="95"/>
    </location>
</feature>
<dbReference type="GO" id="GO:0016740">
    <property type="term" value="F:transferase activity"/>
    <property type="evidence" value="ECO:0007669"/>
    <property type="project" value="UniProtKB-KW"/>
</dbReference>
<protein>
    <submittedName>
        <fullName evidence="2">Sulfurtransferase</fullName>
    </submittedName>
</protein>
<dbReference type="SUPFAM" id="SSF52821">
    <property type="entry name" value="Rhodanese/Cell cycle control phosphatase"/>
    <property type="match status" value="1"/>
</dbReference>
<dbReference type="InterPro" id="IPR001763">
    <property type="entry name" value="Rhodanese-like_dom"/>
</dbReference>
<dbReference type="CDD" id="cd00158">
    <property type="entry name" value="RHOD"/>
    <property type="match status" value="1"/>
</dbReference>
<comment type="caution">
    <text evidence="2">The sequence shown here is derived from an EMBL/GenBank/DDBJ whole genome shotgun (WGS) entry which is preliminary data.</text>
</comment>
<evidence type="ECO:0000313" key="3">
    <source>
        <dbReference type="Proteomes" id="UP000095094"/>
    </source>
</evidence>
<reference evidence="3" key="1">
    <citation type="submission" date="2016-09" db="EMBL/GenBank/DDBJ databases">
        <authorList>
            <person name="Gulvik C.A."/>
        </authorList>
    </citation>
    <scope>NUCLEOTIDE SEQUENCE [LARGE SCALE GENOMIC DNA]</scope>
    <source>
        <strain evidence="3">LMG 8895</strain>
    </source>
</reference>
<dbReference type="PROSITE" id="PS50206">
    <property type="entry name" value="RHODANESE_3"/>
    <property type="match status" value="1"/>
</dbReference>
<dbReference type="InterPro" id="IPR036873">
    <property type="entry name" value="Rhodanese-like_dom_sf"/>
</dbReference>
<dbReference type="PANTHER" id="PTHR43031">
    <property type="entry name" value="FAD-DEPENDENT OXIDOREDUCTASE"/>
    <property type="match status" value="1"/>
</dbReference>
<proteinExistence type="predicted"/>
<gene>
    <name evidence="2" type="ORF">BCR25_07630</name>
</gene>
<sequence>MFESMSVLDFTTLYNEDELNVIDIRETDAFLQKHLAHSISLPATVLPNMLDQLDKDKTYHIISNGGRRSETIAAFMTAKGYHAVHVIGGMDSLSL</sequence>
<dbReference type="PANTHER" id="PTHR43031:SF7">
    <property type="entry name" value="NITRIC OXIDE REDUCTASE FLRD-NAD(+) REDUCTASE"/>
    <property type="match status" value="1"/>
</dbReference>
<dbReference type="AlphaFoldDB" id="A0A1E5GJH9"/>
<dbReference type="OrthoDB" id="2188591at2"/>
<dbReference type="RefSeq" id="WP_069664102.1">
    <property type="nucleotide sequence ID" value="NZ_JBHUJJ010000001.1"/>
</dbReference>
<keyword evidence="2" id="KW-0808">Transferase</keyword>
<evidence type="ECO:0000259" key="1">
    <source>
        <dbReference type="PROSITE" id="PS50206"/>
    </source>
</evidence>
<organism evidence="2 3">
    <name type="scientific">Enterococcus termitis</name>
    <dbReference type="NCBI Taxonomy" id="332950"/>
    <lineage>
        <taxon>Bacteria</taxon>
        <taxon>Bacillati</taxon>
        <taxon>Bacillota</taxon>
        <taxon>Bacilli</taxon>
        <taxon>Lactobacillales</taxon>
        <taxon>Enterococcaceae</taxon>
        <taxon>Enterococcus</taxon>
    </lineage>
</organism>
<dbReference type="EMBL" id="MIJY01000034">
    <property type="protein sequence ID" value="OEG12400.1"/>
    <property type="molecule type" value="Genomic_DNA"/>
</dbReference>